<dbReference type="Proteomes" id="UP001164743">
    <property type="component" value="Chromosome 1A"/>
</dbReference>
<dbReference type="EMBL" id="CP110421">
    <property type="protein sequence ID" value="WAQ81315.1"/>
    <property type="molecule type" value="Genomic_DNA"/>
</dbReference>
<keyword evidence="2" id="KW-1185">Reference proteome</keyword>
<reference evidence="1" key="1">
    <citation type="submission" date="2022-10" db="EMBL/GenBank/DDBJ databases">
        <title>Puccinia triticina Genome sequencing and assembly.</title>
        <authorList>
            <person name="Li C."/>
        </authorList>
    </citation>
    <scope>NUCLEOTIDE SEQUENCE</scope>
    <source>
        <strain evidence="1">Pt15</strain>
    </source>
</reference>
<dbReference type="GeneID" id="77806600"/>
<protein>
    <submittedName>
        <fullName evidence="1">Uncharacterized protein</fullName>
    </submittedName>
</protein>
<proteinExistence type="predicted"/>
<evidence type="ECO:0000313" key="1">
    <source>
        <dbReference type="EMBL" id="WAQ81315.1"/>
    </source>
</evidence>
<accession>A0ABY7C944</accession>
<sequence length="138" mass="15458">MKKTSGISHVISSDGQHADLELGQLCFGERQDVLVEVEISSAREVYRTQSQWSYNGDQDLMESTLVEKTGTDAFFWSQMGGEADLGGMMSETDAFTRFYEAQFEEMNNDMILLEVNCDGMALVNDDGSQAYEHGHVHE</sequence>
<gene>
    <name evidence="1" type="ORF">PtA15_1A655</name>
</gene>
<evidence type="ECO:0000313" key="2">
    <source>
        <dbReference type="Proteomes" id="UP001164743"/>
    </source>
</evidence>
<dbReference type="RefSeq" id="XP_053016870.1">
    <property type="nucleotide sequence ID" value="XM_053165705.1"/>
</dbReference>
<name>A0ABY7C944_9BASI</name>
<organism evidence="1 2">
    <name type="scientific">Puccinia triticina</name>
    <dbReference type="NCBI Taxonomy" id="208348"/>
    <lineage>
        <taxon>Eukaryota</taxon>
        <taxon>Fungi</taxon>
        <taxon>Dikarya</taxon>
        <taxon>Basidiomycota</taxon>
        <taxon>Pucciniomycotina</taxon>
        <taxon>Pucciniomycetes</taxon>
        <taxon>Pucciniales</taxon>
        <taxon>Pucciniaceae</taxon>
        <taxon>Puccinia</taxon>
    </lineage>
</organism>